<sequence precursor="true">MRLCSRKKAAVSQAMTLIQCNAAIVPSMYAGISAVDIAVVRKHCSSCGVTLRVIRNKLLITALAATVNRTVLARLPCTLRGQLLYAFGPSIERIAGALSSANTRFLAPMYGMELPDRIVSQCEIAAIMKLPPIDALWARVTHLVAYPITQLTNTLRAIASRAEARRCRTMT</sequence>
<proteinExistence type="inferred from homology"/>
<name>A0A143WN54_TREPR</name>
<comment type="function">
    <text evidence="1">Forms part of the ribosomal stalk, playing a central role in the interaction of the ribosome with GTP-bound translation factors.</text>
</comment>
<dbReference type="SUPFAM" id="SSF160369">
    <property type="entry name" value="Ribosomal protein L10-like"/>
    <property type="match status" value="1"/>
</dbReference>
<keyword evidence="6" id="KW-0687">Ribonucleoprotein</keyword>
<dbReference type="Gene3D" id="3.30.70.1730">
    <property type="match status" value="1"/>
</dbReference>
<dbReference type="PATRIC" id="fig|189385.7.peg.189"/>
<reference evidence="7" key="1">
    <citation type="submission" date="2016-01" db="EMBL/GenBank/DDBJ databases">
        <authorList>
            <person name="Husnik F."/>
        </authorList>
    </citation>
    <scope>NUCLEOTIDE SEQUENCE [LARGE SCALE GENOMIC DNA]</scope>
</reference>
<gene>
    <name evidence="6" type="primary">rplJ</name>
    <name evidence="6" type="ORF">PMARG_TP00165</name>
</gene>
<dbReference type="InterPro" id="IPR001790">
    <property type="entry name" value="Ribosomal_uL10"/>
</dbReference>
<comment type="similarity">
    <text evidence="2">Belongs to the universal ribosomal protein uL10 family.</text>
</comment>
<dbReference type="AlphaFoldDB" id="A0A143WN54"/>
<evidence type="ECO:0000256" key="5">
    <source>
        <dbReference type="SAM" id="SignalP"/>
    </source>
</evidence>
<dbReference type="GO" id="GO:0005840">
    <property type="term" value="C:ribosome"/>
    <property type="evidence" value="ECO:0007669"/>
    <property type="project" value="UniProtKB-KW"/>
</dbReference>
<feature type="chain" id="PRO_5007513571" description="Large ribosomal subunit protein uL10" evidence="5">
    <location>
        <begin position="23"/>
        <end position="171"/>
    </location>
</feature>
<evidence type="ECO:0000313" key="6">
    <source>
        <dbReference type="EMBL" id="CUX76587.1"/>
    </source>
</evidence>
<protein>
    <recommendedName>
        <fullName evidence="3">Large ribosomal subunit protein uL10</fullName>
    </recommendedName>
    <alternativeName>
        <fullName evidence="4">50S ribosomal protein L10</fullName>
    </alternativeName>
</protein>
<dbReference type="Pfam" id="PF00466">
    <property type="entry name" value="Ribosomal_L10"/>
    <property type="match status" value="1"/>
</dbReference>
<keyword evidence="5" id="KW-0732">Signal</keyword>
<feature type="signal peptide" evidence="5">
    <location>
        <begin position="1"/>
        <end position="22"/>
    </location>
</feature>
<dbReference type="Proteomes" id="UP000075222">
    <property type="component" value="Chromosome I"/>
</dbReference>
<organism evidence="6 7">
    <name type="scientific">Tremblaya princeps</name>
    <dbReference type="NCBI Taxonomy" id="189385"/>
    <lineage>
        <taxon>Bacteria</taxon>
        <taxon>Pseudomonadati</taxon>
        <taxon>Pseudomonadota</taxon>
        <taxon>Betaproteobacteria</taxon>
        <taxon>Candidatus Tremblayella</taxon>
    </lineage>
</organism>
<dbReference type="EMBL" id="LN998829">
    <property type="protein sequence ID" value="CUX76587.1"/>
    <property type="molecule type" value="Genomic_DNA"/>
</dbReference>
<evidence type="ECO:0000256" key="4">
    <source>
        <dbReference type="ARBA" id="ARBA00035502"/>
    </source>
</evidence>
<keyword evidence="6" id="KW-0689">Ribosomal protein</keyword>
<evidence type="ECO:0000256" key="1">
    <source>
        <dbReference type="ARBA" id="ARBA00002633"/>
    </source>
</evidence>
<evidence type="ECO:0000313" key="7">
    <source>
        <dbReference type="Proteomes" id="UP000075222"/>
    </source>
</evidence>
<dbReference type="InterPro" id="IPR043141">
    <property type="entry name" value="Ribosomal_uL10-like_sf"/>
</dbReference>
<evidence type="ECO:0000256" key="3">
    <source>
        <dbReference type="ARBA" id="ARBA00035202"/>
    </source>
</evidence>
<evidence type="ECO:0000256" key="2">
    <source>
        <dbReference type="ARBA" id="ARBA00008889"/>
    </source>
</evidence>
<accession>A0A143WN54</accession>